<keyword evidence="2 5" id="KW-0808">Transferase</keyword>
<keyword evidence="3 5" id="KW-0949">S-adenosyl-L-methionine</keyword>
<dbReference type="InterPro" id="IPR001737">
    <property type="entry name" value="KsgA/Erm"/>
</dbReference>
<feature type="domain" description="Ribosomal RNA adenine methylase transferase N-terminal" evidence="6">
    <location>
        <begin position="60"/>
        <end position="233"/>
    </location>
</feature>
<evidence type="ECO:0000256" key="3">
    <source>
        <dbReference type="ARBA" id="ARBA00022691"/>
    </source>
</evidence>
<feature type="binding site" evidence="5">
    <location>
        <position position="54"/>
    </location>
    <ligand>
        <name>S-adenosyl-L-methionine</name>
        <dbReference type="ChEBI" id="CHEBI:59789"/>
    </ligand>
</feature>
<keyword evidence="1 5" id="KW-0489">Methyltransferase</keyword>
<feature type="binding site" evidence="5">
    <location>
        <position position="100"/>
    </location>
    <ligand>
        <name>S-adenosyl-L-methionine</name>
        <dbReference type="ChEBI" id="CHEBI:59789"/>
    </ligand>
</feature>
<evidence type="ECO:0000313" key="7">
    <source>
        <dbReference type="EMBL" id="OGJ06052.1"/>
    </source>
</evidence>
<dbReference type="PANTHER" id="PTHR11727:SF7">
    <property type="entry name" value="DIMETHYLADENOSINE TRANSFERASE-RELATED"/>
    <property type="match status" value="1"/>
</dbReference>
<organism evidence="7 8">
    <name type="scientific">Candidatus Nomurabacteria bacterium RIFOXYA1_FULL_35_17</name>
    <dbReference type="NCBI Taxonomy" id="1801798"/>
    <lineage>
        <taxon>Bacteria</taxon>
        <taxon>Candidatus Nomuraibacteriota</taxon>
    </lineage>
</organism>
<evidence type="ECO:0000313" key="8">
    <source>
        <dbReference type="Proteomes" id="UP000179274"/>
    </source>
</evidence>
<feature type="binding site" evidence="5">
    <location>
        <position position="148"/>
    </location>
    <ligand>
        <name>S-adenosyl-L-methionine</name>
        <dbReference type="ChEBI" id="CHEBI:59789"/>
    </ligand>
</feature>
<dbReference type="EMBL" id="MFVW01000025">
    <property type="protein sequence ID" value="OGJ06052.1"/>
    <property type="molecule type" value="Genomic_DNA"/>
</dbReference>
<evidence type="ECO:0000256" key="1">
    <source>
        <dbReference type="ARBA" id="ARBA00022603"/>
    </source>
</evidence>
<dbReference type="SUPFAM" id="SSF53335">
    <property type="entry name" value="S-adenosyl-L-methionine-dependent methyltransferases"/>
    <property type="match status" value="1"/>
</dbReference>
<dbReference type="PANTHER" id="PTHR11727">
    <property type="entry name" value="DIMETHYLADENOSINE TRANSFERASE"/>
    <property type="match status" value="1"/>
</dbReference>
<dbReference type="InterPro" id="IPR020598">
    <property type="entry name" value="rRNA_Ade_methylase_Trfase_N"/>
</dbReference>
<evidence type="ECO:0000256" key="2">
    <source>
        <dbReference type="ARBA" id="ARBA00022679"/>
    </source>
</evidence>
<name>A0A1F6YI40_9BACT</name>
<comment type="similarity">
    <text evidence="5">Belongs to the class I-like SAM-binding methyltransferase superfamily. rRNA adenine N(6)-methyltransferase family.</text>
</comment>
<evidence type="ECO:0000256" key="5">
    <source>
        <dbReference type="PROSITE-ProRule" id="PRU01026"/>
    </source>
</evidence>
<gene>
    <name evidence="7" type="ORF">A2192_02630</name>
</gene>
<dbReference type="InterPro" id="IPR029063">
    <property type="entry name" value="SAM-dependent_MTases_sf"/>
</dbReference>
<evidence type="ECO:0000259" key="6">
    <source>
        <dbReference type="SMART" id="SM00650"/>
    </source>
</evidence>
<feature type="binding site" evidence="5">
    <location>
        <position position="56"/>
    </location>
    <ligand>
        <name>S-adenosyl-L-methionine</name>
        <dbReference type="ChEBI" id="CHEBI:59789"/>
    </ligand>
</feature>
<evidence type="ECO:0000256" key="4">
    <source>
        <dbReference type="ARBA" id="ARBA00022884"/>
    </source>
</evidence>
<protein>
    <recommendedName>
        <fullName evidence="6">Ribosomal RNA adenine methylase transferase N-terminal domain-containing protein</fullName>
    </recommendedName>
</protein>
<dbReference type="GO" id="GO:0000179">
    <property type="term" value="F:rRNA (adenine-N6,N6-)-dimethyltransferase activity"/>
    <property type="evidence" value="ECO:0007669"/>
    <property type="project" value="UniProtKB-UniRule"/>
</dbReference>
<dbReference type="AlphaFoldDB" id="A0A1F6YI40"/>
<dbReference type="CDD" id="cd02440">
    <property type="entry name" value="AdoMet_MTases"/>
    <property type="match status" value="1"/>
</dbReference>
<dbReference type="Proteomes" id="UP000179274">
    <property type="component" value="Unassembled WGS sequence"/>
</dbReference>
<dbReference type="SMART" id="SM00650">
    <property type="entry name" value="rADc"/>
    <property type="match status" value="1"/>
</dbReference>
<accession>A0A1F6YI40</accession>
<proteinExistence type="inferred from homology"/>
<comment type="caution">
    <text evidence="7">The sequence shown here is derived from an EMBL/GenBank/DDBJ whole genome shotgun (WGS) entry which is preliminary data.</text>
</comment>
<keyword evidence="4 5" id="KW-0694">RNA-binding</keyword>
<reference evidence="7 8" key="1">
    <citation type="journal article" date="2016" name="Nat. Commun.">
        <title>Thousands of microbial genomes shed light on interconnected biogeochemical processes in an aquifer system.</title>
        <authorList>
            <person name="Anantharaman K."/>
            <person name="Brown C.T."/>
            <person name="Hug L.A."/>
            <person name="Sharon I."/>
            <person name="Castelle C.J."/>
            <person name="Probst A.J."/>
            <person name="Thomas B.C."/>
            <person name="Singh A."/>
            <person name="Wilkins M.J."/>
            <person name="Karaoz U."/>
            <person name="Brodie E.L."/>
            <person name="Williams K.H."/>
            <person name="Hubbard S.S."/>
            <person name="Banfield J.F."/>
        </authorList>
    </citation>
    <scope>NUCLEOTIDE SEQUENCE [LARGE SCALE GENOMIC DNA]</scope>
</reference>
<dbReference type="GO" id="GO:0003723">
    <property type="term" value="F:RNA binding"/>
    <property type="evidence" value="ECO:0007669"/>
    <property type="project" value="UniProtKB-UniRule"/>
</dbReference>
<comment type="caution">
    <text evidence="5">Lacks conserved residue(s) required for the propagation of feature annotation.</text>
</comment>
<dbReference type="PROSITE" id="PS51689">
    <property type="entry name" value="SAM_RNA_A_N6_MT"/>
    <property type="match status" value="1"/>
</dbReference>
<sequence>MAYYKLFFNNCVFTNDLYYYTMGVMRKEDSFSPISEKQLKDELNFEPVEKLGQNFLVDPAMVKAVASLTIEGADVVEIGCGPGNITKGIAKRASSVIGLEIFPDFAEAQEKILKGIDNVKIVNQNALNFDFKKWLNIDREARHQVIGNIPFNISEPLLTTLSVVSDKIERITLLVGDNMASIMTMRNPNDDRYTRLSFICGIFDVNRTVHVPRTSFWPVPRTDADVISLSPKEYPEDGKMYGFQLRKRIILSQKESLTLAKVLNGFSSGSEMGKQLRKDLSHRYERRQINVELKRMAIDLNKLPVGHRSVNNELTGEIGTLVARIGLPMEILSKPFSRLNNEEVRQLAIAIGNL</sequence>
<feature type="binding site" evidence="5">
    <location>
        <position position="79"/>
    </location>
    <ligand>
        <name>S-adenosyl-L-methionine</name>
        <dbReference type="ChEBI" id="CHEBI:59789"/>
    </ligand>
</feature>
<dbReference type="Pfam" id="PF00398">
    <property type="entry name" value="RrnaAD"/>
    <property type="match status" value="1"/>
</dbReference>
<dbReference type="Gene3D" id="3.40.50.150">
    <property type="entry name" value="Vaccinia Virus protein VP39"/>
    <property type="match status" value="1"/>
</dbReference>